<organism evidence="2 3">
    <name type="scientific">Trifolium subterraneum</name>
    <name type="common">Subterranean clover</name>
    <dbReference type="NCBI Taxonomy" id="3900"/>
    <lineage>
        <taxon>Eukaryota</taxon>
        <taxon>Viridiplantae</taxon>
        <taxon>Streptophyta</taxon>
        <taxon>Embryophyta</taxon>
        <taxon>Tracheophyta</taxon>
        <taxon>Spermatophyta</taxon>
        <taxon>Magnoliopsida</taxon>
        <taxon>eudicotyledons</taxon>
        <taxon>Gunneridae</taxon>
        <taxon>Pentapetalae</taxon>
        <taxon>rosids</taxon>
        <taxon>fabids</taxon>
        <taxon>Fabales</taxon>
        <taxon>Fabaceae</taxon>
        <taxon>Papilionoideae</taxon>
        <taxon>50 kb inversion clade</taxon>
        <taxon>NPAAA clade</taxon>
        <taxon>Hologalegina</taxon>
        <taxon>IRL clade</taxon>
        <taxon>Trifolieae</taxon>
        <taxon>Trifolium</taxon>
    </lineage>
</organism>
<keyword evidence="1" id="KW-0175">Coiled coil</keyword>
<sequence length="276" mass="31482">MDEISTLCGIQACAIVYGQNDPQPDMWPSPEGVNTVLSRFRRLPETEQTKRMQDQESFLREKIQKGQEQLNKLKNENRKKELTQLMFQCLNAGQVVDNVGSMRDLHGLNWLVDHNLKQIERRMEEMRVAPVVENRAENVVGMQQGNVMVVENRAGNVIGREQGNVMVGREQGNMMVVENRAENMIGREQGNVMVGREQENMMVVENHAENVIGMAQGNMMVVDNRAENVMGREQGMENNVNAMQTEQLPFDFMTNNNNFGDVLSFDNGHNVPNFWP</sequence>
<dbReference type="OrthoDB" id="1375163at2759"/>
<feature type="coiled-coil region" evidence="1">
    <location>
        <begin position="56"/>
        <end position="83"/>
    </location>
</feature>
<evidence type="ECO:0000256" key="1">
    <source>
        <dbReference type="SAM" id="Coils"/>
    </source>
</evidence>
<dbReference type="EMBL" id="DF973188">
    <property type="protein sequence ID" value="GAU18651.1"/>
    <property type="molecule type" value="Genomic_DNA"/>
</dbReference>
<name>A0A2Z6LQK7_TRISU</name>
<accession>A0A2Z6LQK7</accession>
<reference evidence="3" key="1">
    <citation type="journal article" date="2017" name="Front. Plant Sci.">
        <title>Climate Clever Clovers: New Paradigm to Reduce the Environmental Footprint of Ruminants by Breeding Low Methanogenic Forages Utilizing Haplotype Variation.</title>
        <authorList>
            <person name="Kaur P."/>
            <person name="Appels R."/>
            <person name="Bayer P.E."/>
            <person name="Keeble-Gagnere G."/>
            <person name="Wang J."/>
            <person name="Hirakawa H."/>
            <person name="Shirasawa K."/>
            <person name="Vercoe P."/>
            <person name="Stefanova K."/>
            <person name="Durmic Z."/>
            <person name="Nichols P."/>
            <person name="Revell C."/>
            <person name="Isobe S.N."/>
            <person name="Edwards D."/>
            <person name="Erskine W."/>
        </authorList>
    </citation>
    <scope>NUCLEOTIDE SEQUENCE [LARGE SCALE GENOMIC DNA]</scope>
    <source>
        <strain evidence="3">cv. Daliak</strain>
    </source>
</reference>
<evidence type="ECO:0000313" key="3">
    <source>
        <dbReference type="Proteomes" id="UP000242715"/>
    </source>
</evidence>
<evidence type="ECO:0008006" key="4">
    <source>
        <dbReference type="Google" id="ProtNLM"/>
    </source>
</evidence>
<dbReference type="GO" id="GO:0046983">
    <property type="term" value="F:protein dimerization activity"/>
    <property type="evidence" value="ECO:0007669"/>
    <property type="project" value="InterPro"/>
</dbReference>
<dbReference type="AlphaFoldDB" id="A0A2Z6LQK7"/>
<dbReference type="InterPro" id="IPR036879">
    <property type="entry name" value="TF_MADSbox_sf"/>
</dbReference>
<keyword evidence="3" id="KW-1185">Reference proteome</keyword>
<dbReference type="Gene3D" id="3.40.1810.10">
    <property type="entry name" value="Transcription factor, MADS-box"/>
    <property type="match status" value="1"/>
</dbReference>
<dbReference type="SUPFAM" id="SSF55455">
    <property type="entry name" value="SRF-like"/>
    <property type="match status" value="1"/>
</dbReference>
<dbReference type="GO" id="GO:0003677">
    <property type="term" value="F:DNA binding"/>
    <property type="evidence" value="ECO:0007669"/>
    <property type="project" value="InterPro"/>
</dbReference>
<proteinExistence type="predicted"/>
<gene>
    <name evidence="2" type="ORF">TSUD_124840</name>
</gene>
<protein>
    <recommendedName>
        <fullName evidence="4">MADS-box domain-containing protein</fullName>
    </recommendedName>
</protein>
<dbReference type="Proteomes" id="UP000242715">
    <property type="component" value="Unassembled WGS sequence"/>
</dbReference>
<evidence type="ECO:0000313" key="2">
    <source>
        <dbReference type="EMBL" id="GAU18651.1"/>
    </source>
</evidence>